<keyword evidence="3" id="KW-1185">Reference proteome</keyword>
<evidence type="ECO:0000313" key="3">
    <source>
        <dbReference type="Proteomes" id="UP000005019"/>
    </source>
</evidence>
<organism evidence="2 3">
    <name type="scientific">Methyloversatilis universalis (strain ATCC BAA-1314 / DSM 25237 / JCM 13912 / CCUG 52030 / FAM5)</name>
    <dbReference type="NCBI Taxonomy" id="1000565"/>
    <lineage>
        <taxon>Bacteria</taxon>
        <taxon>Pseudomonadati</taxon>
        <taxon>Pseudomonadota</taxon>
        <taxon>Betaproteobacteria</taxon>
        <taxon>Nitrosomonadales</taxon>
        <taxon>Sterolibacteriaceae</taxon>
        <taxon>Methyloversatilis</taxon>
    </lineage>
</organism>
<dbReference type="SUPFAM" id="SSF46689">
    <property type="entry name" value="Homeodomain-like"/>
    <property type="match status" value="1"/>
</dbReference>
<dbReference type="Pfam" id="PF08765">
    <property type="entry name" value="Mor"/>
    <property type="match status" value="1"/>
</dbReference>
<dbReference type="OrthoDB" id="8896696at2"/>
<dbReference type="Proteomes" id="UP000005019">
    <property type="component" value="Unassembled WGS sequence"/>
</dbReference>
<dbReference type="InterPro" id="IPR014875">
    <property type="entry name" value="Mor_transcription_activator"/>
</dbReference>
<protein>
    <submittedName>
        <fullName evidence="2">Bacteriophage DNA transposition protein B</fullName>
    </submittedName>
</protein>
<dbReference type="eggNOG" id="COG5566">
    <property type="taxonomic scope" value="Bacteria"/>
</dbReference>
<comment type="caution">
    <text evidence="2">The sequence shown here is derived from an EMBL/GenBank/DDBJ whole genome shotgun (WGS) entry which is preliminary data.</text>
</comment>
<dbReference type="Gene3D" id="1.10.10.60">
    <property type="entry name" value="Homeodomain-like"/>
    <property type="match status" value="1"/>
</dbReference>
<dbReference type="AlphaFoldDB" id="F5RBY1"/>
<sequence length="141" mass="15344">MSLPQTVIDLVELLGHEATMRLVDAFGGLEIEVPSGKTIGKVEGPLTAQIIQAIGGGLAARFMATYGGEPLYIPRCVQAIRDERDRAIQADYDAGTRVPDIARKYMISERWVWVVLKRSISGAVPGRRVDDNQLDMFGGAS</sequence>
<dbReference type="InterPro" id="IPR009057">
    <property type="entry name" value="Homeodomain-like_sf"/>
</dbReference>
<dbReference type="RefSeq" id="WP_008060850.1">
    <property type="nucleotide sequence ID" value="NZ_AFHG01000044.1"/>
</dbReference>
<accession>F5RBY1</accession>
<gene>
    <name evidence="2" type="ORF">METUNv1_01776</name>
</gene>
<feature type="domain" description="Mor transcription activator" evidence="1">
    <location>
        <begin position="48"/>
        <end position="119"/>
    </location>
</feature>
<dbReference type="EMBL" id="AFHG01000044">
    <property type="protein sequence ID" value="EGK71998.1"/>
    <property type="molecule type" value="Genomic_DNA"/>
</dbReference>
<dbReference type="STRING" id="1000565.METUNv1_01776"/>
<evidence type="ECO:0000259" key="1">
    <source>
        <dbReference type="Pfam" id="PF08765"/>
    </source>
</evidence>
<proteinExistence type="predicted"/>
<evidence type="ECO:0000313" key="2">
    <source>
        <dbReference type="EMBL" id="EGK71998.1"/>
    </source>
</evidence>
<reference evidence="2 3" key="1">
    <citation type="journal article" date="2011" name="J. Bacteriol.">
        <title>Genome sequence of Methyloversatilis universalis FAM5T, a methylotrophic representative of the order Rhodocyclales.</title>
        <authorList>
            <person name="Kittichotirat W."/>
            <person name="Good N.M."/>
            <person name="Hall R."/>
            <person name="Bringel F."/>
            <person name="Lajus A."/>
            <person name="Medigue C."/>
            <person name="Smalley N.E."/>
            <person name="Beck D."/>
            <person name="Bumgarner R."/>
            <person name="Vuilleumier S."/>
            <person name="Kalyuzhnaya M.G."/>
        </authorList>
    </citation>
    <scope>NUCLEOTIDE SEQUENCE [LARGE SCALE GENOMIC DNA]</scope>
    <source>
        <strain evidence="3">ATCC BAA-1314 / JCM 13912 / FAM5</strain>
    </source>
</reference>
<name>F5RBY1_METUF</name>